<evidence type="ECO:0000256" key="1">
    <source>
        <dbReference type="ARBA" id="ARBA00022679"/>
    </source>
</evidence>
<dbReference type="PANTHER" id="PTHR10605:SF56">
    <property type="entry name" value="BIFUNCTIONAL HEPARAN SULFATE N-DEACETYLASE_N-SULFOTRANSFERASE"/>
    <property type="match status" value="1"/>
</dbReference>
<evidence type="ECO:0008006" key="4">
    <source>
        <dbReference type="Google" id="ProtNLM"/>
    </source>
</evidence>
<evidence type="ECO:0000313" key="2">
    <source>
        <dbReference type="EMBL" id="RAI03832.1"/>
    </source>
</evidence>
<proteinExistence type="predicted"/>
<keyword evidence="1" id="KW-0808">Transferase</keyword>
<name>A0A8B2P3X9_9HYPH</name>
<sequence>MPGPTSFAVIVGAMKCGTTTLFNELAALPEVCGSVPKEPMYFSRPGWDDGLSRYQALWPDYDPAIHRLALEGSTEYAKYPDFPNVAERIAAFEAEHGLSFRFIYIVRDPIELIRSGLAHGQNAGWFDGDRERLFRHLVQVADFEQQTTFYRETFGPDRLHIMQLEALTADKTATLARLCAFLEIDPPSPFEIGGTASRLNSAEQRKADLDAAAGAEHLDRLRALKGIYGKVVPREMREQLRPTLQRMAGRVLRRPEPQWRISDAEQVALRNALAEPVAQFADRYHLDRSGWTPL</sequence>
<dbReference type="EMBL" id="QHHQ01000001">
    <property type="protein sequence ID" value="RAI03832.1"/>
    <property type="molecule type" value="Genomic_DNA"/>
</dbReference>
<organism evidence="2 3">
    <name type="scientific">Acuticoccus sediminis</name>
    <dbReference type="NCBI Taxonomy" id="2184697"/>
    <lineage>
        <taxon>Bacteria</taxon>
        <taxon>Pseudomonadati</taxon>
        <taxon>Pseudomonadota</taxon>
        <taxon>Alphaproteobacteria</taxon>
        <taxon>Hyphomicrobiales</taxon>
        <taxon>Amorphaceae</taxon>
        <taxon>Acuticoccus</taxon>
    </lineage>
</organism>
<dbReference type="Proteomes" id="UP000249590">
    <property type="component" value="Unassembled WGS sequence"/>
</dbReference>
<dbReference type="AlphaFoldDB" id="A0A8B2P3X9"/>
<dbReference type="SUPFAM" id="SSF52540">
    <property type="entry name" value="P-loop containing nucleoside triphosphate hydrolases"/>
    <property type="match status" value="1"/>
</dbReference>
<evidence type="ECO:0000313" key="3">
    <source>
        <dbReference type="Proteomes" id="UP000249590"/>
    </source>
</evidence>
<dbReference type="Gene3D" id="3.40.50.300">
    <property type="entry name" value="P-loop containing nucleotide triphosphate hydrolases"/>
    <property type="match status" value="1"/>
</dbReference>
<accession>A0A8B2P3X9</accession>
<dbReference type="OrthoDB" id="981508at2"/>
<gene>
    <name evidence="2" type="ORF">DLJ53_05010</name>
</gene>
<keyword evidence="3" id="KW-1185">Reference proteome</keyword>
<dbReference type="PANTHER" id="PTHR10605">
    <property type="entry name" value="HEPARAN SULFATE SULFOTRANSFERASE"/>
    <property type="match status" value="1"/>
</dbReference>
<dbReference type="InterPro" id="IPR037359">
    <property type="entry name" value="NST/OST"/>
</dbReference>
<dbReference type="RefSeq" id="WP_111342853.1">
    <property type="nucleotide sequence ID" value="NZ_QHHQ01000001.1"/>
</dbReference>
<reference evidence="2 3" key="1">
    <citation type="submission" date="2018-05" db="EMBL/GenBank/DDBJ databases">
        <title>Acuticoccus sediminis sp. nov., isolated from deep-sea sediment of Indian Ocean.</title>
        <authorList>
            <person name="Liu X."/>
            <person name="Lai Q."/>
            <person name="Du Y."/>
            <person name="Sun F."/>
            <person name="Zhang X."/>
            <person name="Wang S."/>
            <person name="Shao Z."/>
        </authorList>
    </citation>
    <scope>NUCLEOTIDE SEQUENCE [LARGE SCALE GENOMIC DNA]</scope>
    <source>
        <strain evidence="2 3">PTG4-2</strain>
    </source>
</reference>
<dbReference type="GO" id="GO:0008146">
    <property type="term" value="F:sulfotransferase activity"/>
    <property type="evidence" value="ECO:0007669"/>
    <property type="project" value="InterPro"/>
</dbReference>
<dbReference type="InterPro" id="IPR027417">
    <property type="entry name" value="P-loop_NTPase"/>
</dbReference>
<protein>
    <recommendedName>
        <fullName evidence="4">Sulfotransferase domain-containing protein</fullName>
    </recommendedName>
</protein>
<dbReference type="Pfam" id="PF13469">
    <property type="entry name" value="Sulfotransfer_3"/>
    <property type="match status" value="1"/>
</dbReference>
<comment type="caution">
    <text evidence="2">The sequence shown here is derived from an EMBL/GenBank/DDBJ whole genome shotgun (WGS) entry which is preliminary data.</text>
</comment>